<dbReference type="SUPFAM" id="SSF143100">
    <property type="entry name" value="TTHA1013/TTHA0281-like"/>
    <property type="match status" value="1"/>
</dbReference>
<accession>A0A6B3SQM9</accession>
<evidence type="ECO:0000313" key="2">
    <source>
        <dbReference type="Proteomes" id="UP000482155"/>
    </source>
</evidence>
<gene>
    <name evidence="1" type="ORF">G3574_18420</name>
</gene>
<dbReference type="EMBL" id="JAAIVB010000065">
    <property type="protein sequence ID" value="NEX63063.1"/>
    <property type="molecule type" value="Genomic_DNA"/>
</dbReference>
<dbReference type="RefSeq" id="WP_163966409.1">
    <property type="nucleotide sequence ID" value="NZ_JAAIVB010000065.1"/>
</dbReference>
<reference evidence="1 2" key="1">
    <citation type="submission" date="2020-02" db="EMBL/GenBank/DDBJ databases">
        <authorList>
            <person name="Kim M.K."/>
        </authorList>
    </citation>
    <scope>NUCLEOTIDE SEQUENCE [LARGE SCALE GENOMIC DNA]</scope>
    <source>
        <strain evidence="1 2">17J57-3</strain>
    </source>
</reference>
<keyword evidence="2" id="KW-1185">Reference proteome</keyword>
<proteinExistence type="predicted"/>
<dbReference type="Proteomes" id="UP000482155">
    <property type="component" value="Unassembled WGS sequence"/>
</dbReference>
<sequence length="83" mass="9380">MNKPFTYRGYAATVDYDNVDKLFVGRIAGIDDIVVFYGATTEERVDAFEEAVDEYIAMSRKLTRSAQRVSVRGLGRPKARLLD</sequence>
<evidence type="ECO:0000313" key="1">
    <source>
        <dbReference type="EMBL" id="NEX63063.1"/>
    </source>
</evidence>
<organism evidence="1 2">
    <name type="scientific">Noviherbaspirillum galbum</name>
    <dbReference type="NCBI Taxonomy" id="2709383"/>
    <lineage>
        <taxon>Bacteria</taxon>
        <taxon>Pseudomonadati</taxon>
        <taxon>Pseudomonadota</taxon>
        <taxon>Betaproteobacteria</taxon>
        <taxon>Burkholderiales</taxon>
        <taxon>Oxalobacteraceae</taxon>
        <taxon>Noviherbaspirillum</taxon>
    </lineage>
</organism>
<name>A0A6B3SQM9_9BURK</name>
<comment type="caution">
    <text evidence="1">The sequence shown here is derived from an EMBL/GenBank/DDBJ whole genome shotgun (WGS) entry which is preliminary data.</text>
</comment>
<dbReference type="AlphaFoldDB" id="A0A6B3SQM9"/>
<dbReference type="InterPro" id="IPR035069">
    <property type="entry name" value="TTHA1013/TTHA0281-like"/>
</dbReference>
<protein>
    <submittedName>
        <fullName evidence="1">Type II toxin-antitoxin system HicB family antitoxin</fullName>
    </submittedName>
</protein>